<dbReference type="GO" id="GO:0006207">
    <property type="term" value="P:'de novo' pyrimidine nucleobase biosynthetic process"/>
    <property type="evidence" value="ECO:0007669"/>
    <property type="project" value="InterPro"/>
</dbReference>
<comment type="pathway">
    <text evidence="1 8">Amino-acid biosynthesis; L-arginine biosynthesis; carbamoyl phosphate from bicarbonate: step 1/1.</text>
</comment>
<evidence type="ECO:0000256" key="3">
    <source>
        <dbReference type="ARBA" id="ARBA00022598"/>
    </source>
</evidence>
<gene>
    <name evidence="8" type="primary">carA</name>
    <name evidence="10" type="ordered locus">Emin_1032</name>
</gene>
<dbReference type="PRINTS" id="PR00096">
    <property type="entry name" value="GATASE"/>
</dbReference>
<dbReference type="UniPathway" id="UPA00070">
    <property type="reaction ID" value="UER00115"/>
</dbReference>
<dbReference type="PROSITE" id="PS51273">
    <property type="entry name" value="GATASE_TYPE_1"/>
    <property type="match status" value="1"/>
</dbReference>
<dbReference type="OrthoDB" id="9804328at2"/>
<name>B2KDI9_ELUMP</name>
<feature type="active site" description="Nucleophile" evidence="8">
    <location>
        <position position="273"/>
    </location>
</feature>
<dbReference type="Pfam" id="PF00988">
    <property type="entry name" value="CPSase_sm_chain"/>
    <property type="match status" value="1"/>
</dbReference>
<proteinExistence type="inferred from homology"/>
<comment type="caution">
    <text evidence="8">Lacks conserved residue(s) required for the propagation of feature annotation.</text>
</comment>
<feature type="region of interest" description="CPSase" evidence="8">
    <location>
        <begin position="1"/>
        <end position="199"/>
    </location>
</feature>
<dbReference type="InterPro" id="IPR036480">
    <property type="entry name" value="CarbP_synth_ssu_N_sf"/>
</dbReference>
<dbReference type="Gene3D" id="3.50.30.20">
    <property type="entry name" value="Carbamoyl-phosphate synthase small subunit, N-terminal domain"/>
    <property type="match status" value="1"/>
</dbReference>
<evidence type="ECO:0000313" key="10">
    <source>
        <dbReference type="EMBL" id="ACC98585.1"/>
    </source>
</evidence>
<feature type="binding site" evidence="8">
    <location>
        <position position="245"/>
    </location>
    <ligand>
        <name>L-glutamine</name>
        <dbReference type="ChEBI" id="CHEBI:58359"/>
    </ligand>
</feature>
<dbReference type="GO" id="GO:0006541">
    <property type="term" value="P:glutamine metabolic process"/>
    <property type="evidence" value="ECO:0007669"/>
    <property type="project" value="InterPro"/>
</dbReference>
<dbReference type="UniPathway" id="UPA00068">
    <property type="reaction ID" value="UER00171"/>
</dbReference>
<dbReference type="SUPFAM" id="SSF52317">
    <property type="entry name" value="Class I glutamine amidotransferase-like"/>
    <property type="match status" value="1"/>
</dbReference>
<dbReference type="KEGG" id="emi:Emin_1032"/>
<keyword evidence="8" id="KW-0665">Pyrimidine biosynthesis</keyword>
<dbReference type="InterPro" id="IPR029062">
    <property type="entry name" value="Class_I_gatase-like"/>
</dbReference>
<evidence type="ECO:0000256" key="2">
    <source>
        <dbReference type="ARBA" id="ARBA00007800"/>
    </source>
</evidence>
<feature type="binding site" evidence="8">
    <location>
        <position position="54"/>
    </location>
    <ligand>
        <name>L-glutamine</name>
        <dbReference type="ChEBI" id="CHEBI:58359"/>
    </ligand>
</feature>
<protein>
    <recommendedName>
        <fullName evidence="8">Carbamoyl phosphate synthase small chain</fullName>
        <ecNumber evidence="8">6.3.5.5</ecNumber>
    </recommendedName>
    <alternativeName>
        <fullName evidence="8">Carbamoyl phosphate synthetase glutamine chain</fullName>
    </alternativeName>
</protein>
<comment type="catalytic activity">
    <reaction evidence="7 8">
        <text>hydrogencarbonate + L-glutamine + 2 ATP + H2O = carbamoyl phosphate + L-glutamate + 2 ADP + phosphate + 2 H(+)</text>
        <dbReference type="Rhea" id="RHEA:18633"/>
        <dbReference type="ChEBI" id="CHEBI:15377"/>
        <dbReference type="ChEBI" id="CHEBI:15378"/>
        <dbReference type="ChEBI" id="CHEBI:17544"/>
        <dbReference type="ChEBI" id="CHEBI:29985"/>
        <dbReference type="ChEBI" id="CHEBI:30616"/>
        <dbReference type="ChEBI" id="CHEBI:43474"/>
        <dbReference type="ChEBI" id="CHEBI:58228"/>
        <dbReference type="ChEBI" id="CHEBI:58359"/>
        <dbReference type="ChEBI" id="CHEBI:456216"/>
        <dbReference type="EC" id="6.3.5.5"/>
    </reaction>
</comment>
<feature type="binding site" evidence="8">
    <location>
        <position position="277"/>
    </location>
    <ligand>
        <name>L-glutamine</name>
        <dbReference type="ChEBI" id="CHEBI:58359"/>
    </ligand>
</feature>
<keyword evidence="5 8" id="KW-0067">ATP-binding</keyword>
<dbReference type="PRINTS" id="PR00097">
    <property type="entry name" value="ANTSNTHASEII"/>
</dbReference>
<dbReference type="GO" id="GO:0005524">
    <property type="term" value="F:ATP binding"/>
    <property type="evidence" value="ECO:0007669"/>
    <property type="project" value="UniProtKB-UniRule"/>
</dbReference>
<dbReference type="PANTHER" id="PTHR43418:SF7">
    <property type="entry name" value="CARBAMOYL-PHOSPHATE SYNTHASE SMALL CHAIN"/>
    <property type="match status" value="1"/>
</dbReference>
<dbReference type="GO" id="GO:0004359">
    <property type="term" value="F:glutaminase activity"/>
    <property type="evidence" value="ECO:0007669"/>
    <property type="project" value="RHEA"/>
</dbReference>
<dbReference type="SMART" id="SM01097">
    <property type="entry name" value="CPSase_sm_chain"/>
    <property type="match status" value="1"/>
</dbReference>
<feature type="binding site" evidence="8">
    <location>
        <position position="274"/>
    </location>
    <ligand>
        <name>L-glutamine</name>
        <dbReference type="ChEBI" id="CHEBI:58359"/>
    </ligand>
</feature>
<dbReference type="Pfam" id="PF00117">
    <property type="entry name" value="GATase"/>
    <property type="match status" value="1"/>
</dbReference>
<feature type="domain" description="Carbamoyl-phosphate synthase small subunit N-terminal" evidence="9">
    <location>
        <begin position="10"/>
        <end position="150"/>
    </location>
</feature>
<feature type="active site" evidence="8">
    <location>
        <position position="357"/>
    </location>
</feature>
<comment type="similarity">
    <text evidence="2 8">Belongs to the CarA family.</text>
</comment>
<evidence type="ECO:0000313" key="11">
    <source>
        <dbReference type="Proteomes" id="UP000001029"/>
    </source>
</evidence>
<evidence type="ECO:0000256" key="8">
    <source>
        <dbReference type="HAMAP-Rule" id="MF_01209"/>
    </source>
</evidence>
<dbReference type="SUPFAM" id="SSF52021">
    <property type="entry name" value="Carbamoyl phosphate synthetase, small subunit N-terminal domain"/>
    <property type="match status" value="1"/>
</dbReference>
<comment type="function">
    <text evidence="8">Small subunit of the glutamine-dependent carbamoyl phosphate synthetase (CPSase). CPSase catalyzes the formation of carbamoyl phosphate from the ammonia moiety of glutamine, carbonate, and phosphate donated by ATP, constituting the first step of 2 biosynthetic pathways, one leading to arginine and/or urea and the other to pyrimidine nucleotides. The small subunit (glutamine amidotransferase) binds and cleaves glutamine to supply the large subunit with the substrate ammonia.</text>
</comment>
<evidence type="ECO:0000256" key="6">
    <source>
        <dbReference type="ARBA" id="ARBA00022962"/>
    </source>
</evidence>
<dbReference type="HAMAP" id="MF_01209">
    <property type="entry name" value="CPSase_S_chain"/>
    <property type="match status" value="1"/>
</dbReference>
<comment type="catalytic activity">
    <reaction evidence="8">
        <text>L-glutamine + H2O = L-glutamate + NH4(+)</text>
        <dbReference type="Rhea" id="RHEA:15889"/>
        <dbReference type="ChEBI" id="CHEBI:15377"/>
        <dbReference type="ChEBI" id="CHEBI:28938"/>
        <dbReference type="ChEBI" id="CHEBI:29985"/>
        <dbReference type="ChEBI" id="CHEBI:58359"/>
    </reaction>
</comment>
<keyword evidence="8" id="KW-0028">Amino-acid biosynthesis</keyword>
<comment type="subunit">
    <text evidence="8">Composed of two chains; the small (or glutamine) chain promotes the hydrolysis of glutamine to ammonia, which is used by the large (or ammonia) chain to synthesize carbamoyl phosphate. Tetramer of heterodimers (alpha,beta)4.</text>
</comment>
<dbReference type="InterPro" id="IPR017926">
    <property type="entry name" value="GATASE"/>
</dbReference>
<accession>B2KDI9</accession>
<dbReference type="AlphaFoldDB" id="B2KDI9"/>
<keyword evidence="6 8" id="KW-0315">Glutamine amidotransferase</keyword>
<dbReference type="CDD" id="cd01744">
    <property type="entry name" value="GATase1_CPSase"/>
    <property type="match status" value="1"/>
</dbReference>
<dbReference type="GO" id="GO:0044205">
    <property type="term" value="P:'de novo' UMP biosynthetic process"/>
    <property type="evidence" value="ECO:0007669"/>
    <property type="project" value="UniProtKB-UniRule"/>
</dbReference>
<dbReference type="NCBIfam" id="NF009475">
    <property type="entry name" value="PRK12838.1"/>
    <property type="match status" value="1"/>
</dbReference>
<sequence>MIKKLKKEYKKAVLELSNGIKMEGRLIGADAMVSGEMVFSTGMLAYSEAMTDPSYLGQILVFSFSLIGNYGIPSFKEGDFFMPHGYESAGIKTQGIIVSDTFDDCFHYEKGNNIKTWMKDNGVPGIAGIDTRYLVQMIRDSKGPLFGRIVPEGKSSSYNSTKFEFLKHFKKTDYVDPSKYNLLPSASVKKPVTLGKGDIKIALLDFGVKRNIIRIFTDYGCTVTVYPWDTDVDTVETDAWVLSNGPGDPKQTGDLIQRVKKLIKGDKPILGICLGHQVLALAAGAKTKKLKRGHRSFNQPVFDVKTRKAFMSSQNHSFEVDKASLPKEWEVWFENANDFTIEGLKHKTKPFMTTQFHPEASGGPNDTAWVIKDFVSLIKKSNKTVKKGKK</sequence>
<dbReference type="HOGENOM" id="CLU_035901_2_1_0"/>
<evidence type="ECO:0000259" key="9">
    <source>
        <dbReference type="SMART" id="SM01097"/>
    </source>
</evidence>
<evidence type="ECO:0000256" key="7">
    <source>
        <dbReference type="ARBA" id="ARBA00048816"/>
    </source>
</evidence>
<evidence type="ECO:0000256" key="5">
    <source>
        <dbReference type="ARBA" id="ARBA00022840"/>
    </source>
</evidence>
<keyword evidence="3 8" id="KW-0436">Ligase</keyword>
<dbReference type="InterPro" id="IPR002474">
    <property type="entry name" value="CarbamoylP_synth_ssu_N"/>
</dbReference>
<dbReference type="InterPro" id="IPR050472">
    <property type="entry name" value="Anth_synth/Amidotransfase"/>
</dbReference>
<organism evidence="10 11">
    <name type="scientific">Elusimicrobium minutum (strain Pei191)</name>
    <dbReference type="NCBI Taxonomy" id="445932"/>
    <lineage>
        <taxon>Bacteria</taxon>
        <taxon>Pseudomonadati</taxon>
        <taxon>Elusimicrobiota</taxon>
        <taxon>Elusimicrobia</taxon>
        <taxon>Elusimicrobiales</taxon>
        <taxon>Elusimicrobiaceae</taxon>
        <taxon>Elusimicrobium</taxon>
    </lineage>
</organism>
<dbReference type="EMBL" id="CP001055">
    <property type="protein sequence ID" value="ACC98585.1"/>
    <property type="molecule type" value="Genomic_DNA"/>
</dbReference>
<feature type="binding site" evidence="8">
    <location>
        <position position="315"/>
    </location>
    <ligand>
        <name>L-glutamine</name>
        <dbReference type="ChEBI" id="CHEBI:58359"/>
    </ligand>
</feature>
<evidence type="ECO:0000256" key="4">
    <source>
        <dbReference type="ARBA" id="ARBA00022741"/>
    </source>
</evidence>
<feature type="binding site" evidence="8">
    <location>
        <position position="247"/>
    </location>
    <ligand>
        <name>L-glutamine</name>
        <dbReference type="ChEBI" id="CHEBI:58359"/>
    </ligand>
</feature>
<keyword evidence="11" id="KW-1185">Reference proteome</keyword>
<dbReference type="RefSeq" id="WP_012415200.1">
    <property type="nucleotide sequence ID" value="NC_010644.1"/>
</dbReference>
<dbReference type="PRINTS" id="PR00099">
    <property type="entry name" value="CPSGATASE"/>
</dbReference>
<keyword evidence="4 8" id="KW-0547">Nucleotide-binding</keyword>
<feature type="binding site" evidence="8">
    <location>
        <position position="318"/>
    </location>
    <ligand>
        <name>L-glutamine</name>
        <dbReference type="ChEBI" id="CHEBI:58359"/>
    </ligand>
</feature>
<reference evidence="10 11" key="1">
    <citation type="journal article" date="2009" name="Appl. Environ. Microbiol.">
        <title>Genomic analysis of 'Elusimicrobium minutum,' the first cultivated representative of the phylum 'Elusimicrobia' (formerly termite group 1).</title>
        <authorList>
            <person name="Herlemann D.P.R."/>
            <person name="Geissinger O."/>
            <person name="Ikeda-Ohtsubo W."/>
            <person name="Kunin V."/>
            <person name="Sun H."/>
            <person name="Lapidus A."/>
            <person name="Hugenholtz P."/>
            <person name="Brune A."/>
        </authorList>
    </citation>
    <scope>NUCLEOTIDE SEQUENCE [LARGE SCALE GENOMIC DNA]</scope>
    <source>
        <strain evidence="10 11">Pei191</strain>
    </source>
</reference>
<dbReference type="GO" id="GO:0004088">
    <property type="term" value="F:carbamoyl-phosphate synthase (glutamine-hydrolyzing) activity"/>
    <property type="evidence" value="ECO:0007669"/>
    <property type="project" value="UniProtKB-UniRule"/>
</dbReference>
<evidence type="ECO:0000256" key="1">
    <source>
        <dbReference type="ARBA" id="ARBA00005077"/>
    </source>
</evidence>
<dbReference type="STRING" id="445932.Emin_1032"/>
<dbReference type="EC" id="6.3.5.5" evidence="8"/>
<dbReference type="Gene3D" id="3.40.50.880">
    <property type="match status" value="1"/>
</dbReference>
<dbReference type="GO" id="GO:0006526">
    <property type="term" value="P:L-arginine biosynthetic process"/>
    <property type="evidence" value="ECO:0007669"/>
    <property type="project" value="UniProtKB-UniRule"/>
</dbReference>
<dbReference type="InterPro" id="IPR006274">
    <property type="entry name" value="CarbamoylP_synth_ssu"/>
</dbReference>
<dbReference type="PANTHER" id="PTHR43418">
    <property type="entry name" value="MULTIFUNCTIONAL TRYPTOPHAN BIOSYNTHESIS PROTEIN-RELATED"/>
    <property type="match status" value="1"/>
</dbReference>
<comment type="pathway">
    <text evidence="8">Pyrimidine metabolism; UMP biosynthesis via de novo pathway; (S)-dihydroorotate from bicarbonate: step 1/3.</text>
</comment>
<dbReference type="Proteomes" id="UP000001029">
    <property type="component" value="Chromosome"/>
</dbReference>
<feature type="active site" evidence="8">
    <location>
        <position position="359"/>
    </location>
</feature>
<dbReference type="NCBIfam" id="TIGR01368">
    <property type="entry name" value="CPSaseIIsmall"/>
    <property type="match status" value="1"/>
</dbReference>
<dbReference type="InterPro" id="IPR035686">
    <property type="entry name" value="CPSase_GATase1"/>
</dbReference>
<keyword evidence="8" id="KW-0055">Arginine biosynthesis</keyword>